<dbReference type="Pfam" id="PF13556">
    <property type="entry name" value="HTH_30"/>
    <property type="match status" value="1"/>
</dbReference>
<dbReference type="InterPro" id="IPR042070">
    <property type="entry name" value="PucR_C-HTH_sf"/>
</dbReference>
<dbReference type="PANTHER" id="PTHR33744">
    <property type="entry name" value="CARBOHYDRATE DIACID REGULATOR"/>
    <property type="match status" value="1"/>
</dbReference>
<accession>A0AAW6STP0</accession>
<dbReference type="SUPFAM" id="SSF46689">
    <property type="entry name" value="Homeodomain-like"/>
    <property type="match status" value="1"/>
</dbReference>
<organism evidence="2 3">
    <name type="scientific">Heyndrickxia oleronia</name>
    <dbReference type="NCBI Taxonomy" id="38875"/>
    <lineage>
        <taxon>Bacteria</taxon>
        <taxon>Bacillati</taxon>
        <taxon>Bacillota</taxon>
        <taxon>Bacilli</taxon>
        <taxon>Bacillales</taxon>
        <taxon>Bacillaceae</taxon>
        <taxon>Heyndrickxia</taxon>
    </lineage>
</organism>
<reference evidence="2" key="1">
    <citation type="submission" date="2023-03" db="EMBL/GenBank/DDBJ databases">
        <title>Bacterial isolates from washroom surfaces on a university campus.</title>
        <authorList>
            <person name="Holman D.B."/>
            <person name="Gzyl K.E."/>
            <person name="Taheri A.E."/>
        </authorList>
    </citation>
    <scope>NUCLEOTIDE SEQUENCE</scope>
    <source>
        <strain evidence="2">RD03</strain>
    </source>
</reference>
<comment type="caution">
    <text evidence="2">The sequence shown here is derived from an EMBL/GenBank/DDBJ whole genome shotgun (WGS) entry which is preliminary data.</text>
</comment>
<dbReference type="InterPro" id="IPR009057">
    <property type="entry name" value="Homeodomain-like_sf"/>
</dbReference>
<dbReference type="AlphaFoldDB" id="A0AAW6STP0"/>
<proteinExistence type="predicted"/>
<gene>
    <name evidence="2" type="ORF">P5X88_11660</name>
</gene>
<dbReference type="Gene3D" id="1.10.10.2840">
    <property type="entry name" value="PucR C-terminal helix-turn-helix domain"/>
    <property type="match status" value="1"/>
</dbReference>
<dbReference type="InterPro" id="IPR051448">
    <property type="entry name" value="CdaR-like_regulators"/>
</dbReference>
<sequence length="302" mass="35936">MINKLYERYPNAHISSKPSNNSKLIWFYVEIDNQYIGIPLSELSEAEKELLKTLFPKYHEIQKLNTNESSKKWFEYLYGTGNDYPVNEPNCEYRIIQFSITQYKADFESEDWMEAIKALFPHEITIIFTSQNNGAIIEKKHNYFLTLDELYTSIHALESDFYFKIHFFIGQFKALTNELKSLFQFEQILYSFAKKEMGKDRVFTLEKVFPLYLLKNIPSQTRRIGFSTIYDIFQDDPELRRLIKLYLENQTNASLTAKQLFLHRNSLQYRIDKFTEKTGFDLKSFATSVIVYLACLDFEYFD</sequence>
<dbReference type="InterPro" id="IPR025736">
    <property type="entry name" value="PucR_C-HTH_dom"/>
</dbReference>
<dbReference type="EMBL" id="JAROYP010000006">
    <property type="protein sequence ID" value="MDH5161598.1"/>
    <property type="molecule type" value="Genomic_DNA"/>
</dbReference>
<evidence type="ECO:0000313" key="3">
    <source>
        <dbReference type="Proteomes" id="UP001159179"/>
    </source>
</evidence>
<evidence type="ECO:0000313" key="2">
    <source>
        <dbReference type="EMBL" id="MDH5161598.1"/>
    </source>
</evidence>
<dbReference type="PANTHER" id="PTHR33744:SF15">
    <property type="entry name" value="CARBOHYDRATE DIACID REGULATOR"/>
    <property type="match status" value="1"/>
</dbReference>
<feature type="domain" description="PucR C-terminal helix-turn-helix" evidence="1">
    <location>
        <begin position="239"/>
        <end position="295"/>
    </location>
</feature>
<name>A0AAW6STP0_9BACI</name>
<dbReference type="Proteomes" id="UP001159179">
    <property type="component" value="Unassembled WGS sequence"/>
</dbReference>
<evidence type="ECO:0000259" key="1">
    <source>
        <dbReference type="Pfam" id="PF13556"/>
    </source>
</evidence>
<protein>
    <submittedName>
        <fullName evidence="2">Helix-turn-helix domain-containing protein</fullName>
    </submittedName>
</protein>